<keyword evidence="5" id="KW-1185">Reference proteome</keyword>
<sequence>MIRSVEKQELPLLREMAIKTFRETFGEFIKEADLDYFYTHDLALETLEKEWSHPESAYYFVLHDHQPVGFLKVNWGEAQTEHELENAFEIQRIYVLKSHQGYGLGKALFEFALEKAVAGGFSWAWLGVWEKNFKAQKFYFKYGFERFSEHEYVTGETVDIDWLLKKRINEEK</sequence>
<dbReference type="Proteomes" id="UP000186890">
    <property type="component" value="Unassembled WGS sequence"/>
</dbReference>
<dbReference type="SUPFAM" id="SSF55729">
    <property type="entry name" value="Acyl-CoA N-acyltransferases (Nat)"/>
    <property type="match status" value="1"/>
</dbReference>
<organism evidence="4 5">
    <name type="scientific">Streptococcus cuniculi</name>
    <dbReference type="NCBI Taxonomy" id="1432788"/>
    <lineage>
        <taxon>Bacteria</taxon>
        <taxon>Bacillati</taxon>
        <taxon>Bacillota</taxon>
        <taxon>Bacilli</taxon>
        <taxon>Lactobacillales</taxon>
        <taxon>Streptococcaceae</taxon>
        <taxon>Streptococcus</taxon>
    </lineage>
</organism>
<evidence type="ECO:0000313" key="4">
    <source>
        <dbReference type="EMBL" id="OLF48811.1"/>
    </source>
</evidence>
<evidence type="ECO:0000256" key="2">
    <source>
        <dbReference type="ARBA" id="ARBA00023315"/>
    </source>
</evidence>
<gene>
    <name evidence="4" type="ORF">BU202_00530</name>
</gene>
<dbReference type="PROSITE" id="PS51186">
    <property type="entry name" value="GNAT"/>
    <property type="match status" value="1"/>
</dbReference>
<dbReference type="InterPro" id="IPR016181">
    <property type="entry name" value="Acyl_CoA_acyltransferase"/>
</dbReference>
<dbReference type="InterPro" id="IPR000182">
    <property type="entry name" value="GNAT_dom"/>
</dbReference>
<proteinExistence type="predicted"/>
<protein>
    <submittedName>
        <fullName evidence="4">GNAT family N-acetyltransferase</fullName>
    </submittedName>
</protein>
<dbReference type="CDD" id="cd04301">
    <property type="entry name" value="NAT_SF"/>
    <property type="match status" value="1"/>
</dbReference>
<keyword evidence="2" id="KW-0012">Acyltransferase</keyword>
<reference evidence="5" key="1">
    <citation type="submission" date="2016-12" db="EMBL/GenBank/DDBJ databases">
        <authorList>
            <person name="Gulvik C.A."/>
        </authorList>
    </citation>
    <scope>NUCLEOTIDE SEQUENCE [LARGE SCALE GENOMIC DNA]</scope>
    <source>
        <strain evidence="5">NED12-00049-6B</strain>
    </source>
</reference>
<dbReference type="PANTHER" id="PTHR42919:SF8">
    <property type="entry name" value="N-ALPHA-ACETYLTRANSFERASE 50"/>
    <property type="match status" value="1"/>
</dbReference>
<dbReference type="GO" id="GO:0016747">
    <property type="term" value="F:acyltransferase activity, transferring groups other than amino-acyl groups"/>
    <property type="evidence" value="ECO:0007669"/>
    <property type="project" value="InterPro"/>
</dbReference>
<dbReference type="InterPro" id="IPR051556">
    <property type="entry name" value="N-term/lysine_N-AcTrnsfr"/>
</dbReference>
<dbReference type="AlphaFoldDB" id="A0A1Q8EAJ1"/>
<accession>A0A1Q8EAJ1</accession>
<name>A0A1Q8EAJ1_9STRE</name>
<keyword evidence="1 4" id="KW-0808">Transferase</keyword>
<dbReference type="PANTHER" id="PTHR42919">
    <property type="entry name" value="N-ALPHA-ACETYLTRANSFERASE"/>
    <property type="match status" value="1"/>
</dbReference>
<dbReference type="Gene3D" id="3.40.630.30">
    <property type="match status" value="1"/>
</dbReference>
<evidence type="ECO:0000313" key="5">
    <source>
        <dbReference type="Proteomes" id="UP000186890"/>
    </source>
</evidence>
<feature type="domain" description="N-acetyltransferase" evidence="3">
    <location>
        <begin position="1"/>
        <end position="169"/>
    </location>
</feature>
<evidence type="ECO:0000256" key="1">
    <source>
        <dbReference type="ARBA" id="ARBA00022679"/>
    </source>
</evidence>
<dbReference type="OrthoDB" id="7205533at2"/>
<dbReference type="RefSeq" id="WP_075103857.1">
    <property type="nucleotide sequence ID" value="NZ_MSJM01000001.1"/>
</dbReference>
<dbReference type="Pfam" id="PF00583">
    <property type="entry name" value="Acetyltransf_1"/>
    <property type="match status" value="1"/>
</dbReference>
<dbReference type="EMBL" id="MSJM01000001">
    <property type="protein sequence ID" value="OLF48811.1"/>
    <property type="molecule type" value="Genomic_DNA"/>
</dbReference>
<comment type="caution">
    <text evidence="4">The sequence shown here is derived from an EMBL/GenBank/DDBJ whole genome shotgun (WGS) entry which is preliminary data.</text>
</comment>
<evidence type="ECO:0000259" key="3">
    <source>
        <dbReference type="PROSITE" id="PS51186"/>
    </source>
</evidence>